<protein>
    <recommendedName>
        <fullName evidence="3">ABC transporter substrate-binding protein</fullName>
    </recommendedName>
</protein>
<accession>A0ABD0QPF8</accession>
<evidence type="ECO:0000313" key="2">
    <source>
        <dbReference type="Proteomes" id="UP001529510"/>
    </source>
</evidence>
<sequence length="98" mass="11004">PFLMSGEAIPKRLLPGEDLLPYYTDASNRGYLADPDKVQAARLGLAKKYGYSIPDITTDTLFKMLAQRKDPRQIFFGLSPGWVVNMADKKILKPTDDK</sequence>
<dbReference type="AlphaFoldDB" id="A0ABD0QPF8"/>
<comment type="caution">
    <text evidence="1">The sequence shown here is derived from an EMBL/GenBank/DDBJ whole genome shotgun (WGS) entry which is preliminary data.</text>
</comment>
<evidence type="ECO:0008006" key="3">
    <source>
        <dbReference type="Google" id="ProtNLM"/>
    </source>
</evidence>
<keyword evidence="2" id="KW-1185">Reference proteome</keyword>
<evidence type="ECO:0000313" key="1">
    <source>
        <dbReference type="EMBL" id="KAL0188122.1"/>
    </source>
</evidence>
<proteinExistence type="predicted"/>
<gene>
    <name evidence="1" type="ORF">M9458_015221</name>
</gene>
<organism evidence="1 2">
    <name type="scientific">Cirrhinus mrigala</name>
    <name type="common">Mrigala</name>
    <dbReference type="NCBI Taxonomy" id="683832"/>
    <lineage>
        <taxon>Eukaryota</taxon>
        <taxon>Metazoa</taxon>
        <taxon>Chordata</taxon>
        <taxon>Craniata</taxon>
        <taxon>Vertebrata</taxon>
        <taxon>Euteleostomi</taxon>
        <taxon>Actinopterygii</taxon>
        <taxon>Neopterygii</taxon>
        <taxon>Teleostei</taxon>
        <taxon>Ostariophysi</taxon>
        <taxon>Cypriniformes</taxon>
        <taxon>Cyprinidae</taxon>
        <taxon>Labeoninae</taxon>
        <taxon>Labeonini</taxon>
        <taxon>Cirrhinus</taxon>
    </lineage>
</organism>
<dbReference type="Proteomes" id="UP001529510">
    <property type="component" value="Unassembled WGS sequence"/>
</dbReference>
<reference evidence="1 2" key="1">
    <citation type="submission" date="2024-05" db="EMBL/GenBank/DDBJ databases">
        <title>Genome sequencing and assembly of Indian major carp, Cirrhinus mrigala (Hamilton, 1822).</title>
        <authorList>
            <person name="Mohindra V."/>
            <person name="Chowdhury L.M."/>
            <person name="Lal K."/>
            <person name="Jena J.K."/>
        </authorList>
    </citation>
    <scope>NUCLEOTIDE SEQUENCE [LARGE SCALE GENOMIC DNA]</scope>
    <source>
        <strain evidence="1">CM1030</strain>
        <tissue evidence="1">Blood</tissue>
    </source>
</reference>
<feature type="non-terminal residue" evidence="1">
    <location>
        <position position="98"/>
    </location>
</feature>
<feature type="non-terminal residue" evidence="1">
    <location>
        <position position="1"/>
    </location>
</feature>
<name>A0ABD0QPF8_CIRMR</name>
<dbReference type="EMBL" id="JAMKFB020000007">
    <property type="protein sequence ID" value="KAL0188122.1"/>
    <property type="molecule type" value="Genomic_DNA"/>
</dbReference>